<evidence type="ECO:0000313" key="1">
    <source>
        <dbReference type="EMBL" id="QJE97297.1"/>
    </source>
</evidence>
<dbReference type="Proteomes" id="UP000501812">
    <property type="component" value="Chromosome"/>
</dbReference>
<dbReference type="EMBL" id="CP051774">
    <property type="protein sequence ID" value="QJE97297.1"/>
    <property type="molecule type" value="Genomic_DNA"/>
</dbReference>
<organism evidence="1 2">
    <name type="scientific">Luteolibacter luteus</name>
    <dbReference type="NCBI Taxonomy" id="2728835"/>
    <lineage>
        <taxon>Bacteria</taxon>
        <taxon>Pseudomonadati</taxon>
        <taxon>Verrucomicrobiota</taxon>
        <taxon>Verrucomicrobiia</taxon>
        <taxon>Verrucomicrobiales</taxon>
        <taxon>Verrucomicrobiaceae</taxon>
        <taxon>Luteolibacter</taxon>
    </lineage>
</organism>
<dbReference type="KEGG" id="luo:HHL09_16375"/>
<gene>
    <name evidence="1" type="ORF">HHL09_16375</name>
</gene>
<dbReference type="AlphaFoldDB" id="A0A858RK39"/>
<keyword evidence="2" id="KW-1185">Reference proteome</keyword>
<protein>
    <submittedName>
        <fullName evidence="1">Uncharacterized protein</fullName>
    </submittedName>
</protein>
<accession>A0A858RK39</accession>
<evidence type="ECO:0000313" key="2">
    <source>
        <dbReference type="Proteomes" id="UP000501812"/>
    </source>
</evidence>
<proteinExistence type="predicted"/>
<name>A0A858RK39_9BACT</name>
<dbReference type="RefSeq" id="WP_169455697.1">
    <property type="nucleotide sequence ID" value="NZ_CP051774.1"/>
</dbReference>
<sequence length="190" mass="21336">MMKGGCVGMLWLACFRPSDIIKGGDGGFDSTSQIRCDIETARSQFEEGLALLRHAFPDTDFDIGEKGLPVPFPKRVPGVSAFREFLATPDAVAAELDFNEPCIYHAEFPDYLLQALLGFWQPEIKIYQPAPDRGEAWRRPNPGVMTWDGAIRAITMGMDSVTYHPPSLSIQRSPFLYTEDEYLNHPQFFA</sequence>
<reference evidence="1 2" key="1">
    <citation type="submission" date="2020-04" db="EMBL/GenBank/DDBJ databases">
        <title>Luteolibacter sp. G-1-1-1 isolated from soil.</title>
        <authorList>
            <person name="Dahal R.H."/>
        </authorList>
    </citation>
    <scope>NUCLEOTIDE SEQUENCE [LARGE SCALE GENOMIC DNA]</scope>
    <source>
        <strain evidence="1 2">G-1-1-1</strain>
    </source>
</reference>